<evidence type="ECO:0000313" key="3">
    <source>
        <dbReference type="Proteomes" id="UP000198820"/>
    </source>
</evidence>
<feature type="signal peptide" evidence="1">
    <location>
        <begin position="1"/>
        <end position="18"/>
    </location>
</feature>
<dbReference type="EMBL" id="FNQF01000003">
    <property type="protein sequence ID" value="SEA13476.1"/>
    <property type="molecule type" value="Genomic_DNA"/>
</dbReference>
<dbReference type="AlphaFoldDB" id="A0A1H3YPK0"/>
<dbReference type="STRING" id="908615.SAMN05421540_103215"/>
<dbReference type="Proteomes" id="UP000198820">
    <property type="component" value="Unassembled WGS sequence"/>
</dbReference>
<sequence>MKNSLLIALIFSSTIAFSQINVSKSQTENRWRVGGNIGLSFGSNDYFGFGIAPSIGYKITEGLEGGITVGYRYSDWKYSKQHMLNTGPYLNYYAIQNLFLRAHYEYYNGTQKNKLTSNSTSFDENALWLGAGYQSGGRVKVYFGLMYNVLYKDNESIFSNGLRPIGGVSVSL</sequence>
<name>A0A1H3YPK0_9FLAO</name>
<evidence type="ECO:0000313" key="2">
    <source>
        <dbReference type="EMBL" id="SEA13476.1"/>
    </source>
</evidence>
<reference evidence="2 3" key="1">
    <citation type="submission" date="2016-10" db="EMBL/GenBank/DDBJ databases">
        <authorList>
            <person name="de Groot N.N."/>
        </authorList>
    </citation>
    <scope>NUCLEOTIDE SEQUENCE [LARGE SCALE GENOMIC DNA]</scope>
    <source>
        <strain evidence="2 3">DSM 23581</strain>
    </source>
</reference>
<dbReference type="RefSeq" id="WP_093240851.1">
    <property type="nucleotide sequence ID" value="NZ_FNQF01000003.1"/>
</dbReference>
<organism evidence="2 3">
    <name type="scientific">Psychroflexus halocasei</name>
    <dbReference type="NCBI Taxonomy" id="908615"/>
    <lineage>
        <taxon>Bacteria</taxon>
        <taxon>Pseudomonadati</taxon>
        <taxon>Bacteroidota</taxon>
        <taxon>Flavobacteriia</taxon>
        <taxon>Flavobacteriales</taxon>
        <taxon>Flavobacteriaceae</taxon>
        <taxon>Psychroflexus</taxon>
    </lineage>
</organism>
<keyword evidence="1" id="KW-0732">Signal</keyword>
<proteinExistence type="predicted"/>
<evidence type="ECO:0008006" key="4">
    <source>
        <dbReference type="Google" id="ProtNLM"/>
    </source>
</evidence>
<evidence type="ECO:0000256" key="1">
    <source>
        <dbReference type="SAM" id="SignalP"/>
    </source>
</evidence>
<accession>A0A1H3YPK0</accession>
<feature type="chain" id="PRO_5011656380" description="Outer membrane protein beta-barrel domain-containing protein" evidence="1">
    <location>
        <begin position="19"/>
        <end position="172"/>
    </location>
</feature>
<gene>
    <name evidence="2" type="ORF">SAMN05421540_103215</name>
</gene>
<dbReference type="SUPFAM" id="SSF56935">
    <property type="entry name" value="Porins"/>
    <property type="match status" value="1"/>
</dbReference>
<protein>
    <recommendedName>
        <fullName evidence="4">Outer membrane protein beta-barrel domain-containing protein</fullName>
    </recommendedName>
</protein>
<keyword evidence="3" id="KW-1185">Reference proteome</keyword>